<organism evidence="1 2">
    <name type="scientific">Yersinia aleksiciae</name>
    <dbReference type="NCBI Taxonomy" id="263819"/>
    <lineage>
        <taxon>Bacteria</taxon>
        <taxon>Pseudomonadati</taxon>
        <taxon>Pseudomonadota</taxon>
        <taxon>Gammaproteobacteria</taxon>
        <taxon>Enterobacterales</taxon>
        <taxon>Yersiniaceae</taxon>
        <taxon>Yersinia</taxon>
    </lineage>
</organism>
<name>A0A0T9USY0_YERAE</name>
<sequence>MSLAWNVGYDIYFKNVYADNTLSFPTTIVDGGNSFSLITSMNFSNFRVDHATGFNDKIFDLRADGSLGYQQVIQHNTFSLGQIVNSGIGIKLLSLDAATSSAQGNRFYIQNIYQNYKNIEIDNSTHDASNSNTFYINAMDNCRDVGIDLYGHLNTFYIGFAGAPGTALRENSSYGNTITFGNSVPTDLVINYGIDANNTIKCAHPGDAYLPANQTIVSGTAYENTYGIPVQAIGGIAFTTSGSVQVFYGKDPSSMVVIQTISVTAGNTIPFNLIVPPGWYFKLFTVTGTVGYSIVKLYASI</sequence>
<dbReference type="EMBL" id="CQEM01000019">
    <property type="protein sequence ID" value="CNL67889.1"/>
    <property type="molecule type" value="Genomic_DNA"/>
</dbReference>
<accession>A0A0T9USY0</accession>
<proteinExistence type="predicted"/>
<gene>
    <name evidence="1" type="ORF">ERS008460_03493</name>
</gene>
<dbReference type="AlphaFoldDB" id="A0A0T9USY0"/>
<dbReference type="Proteomes" id="UP000040088">
    <property type="component" value="Unassembled WGS sequence"/>
</dbReference>
<evidence type="ECO:0000313" key="1">
    <source>
        <dbReference type="EMBL" id="CNL67889.1"/>
    </source>
</evidence>
<protein>
    <submittedName>
        <fullName evidence="1">Uncharacterized protein</fullName>
    </submittedName>
</protein>
<reference evidence="2" key="1">
    <citation type="submission" date="2015-03" db="EMBL/GenBank/DDBJ databases">
        <authorList>
            <consortium name="Pathogen Informatics"/>
        </authorList>
    </citation>
    <scope>NUCLEOTIDE SEQUENCE [LARGE SCALE GENOMIC DNA]</scope>
    <source>
        <strain evidence="2">IP27925</strain>
    </source>
</reference>
<evidence type="ECO:0000313" key="2">
    <source>
        <dbReference type="Proteomes" id="UP000040088"/>
    </source>
</evidence>